<evidence type="ECO:0000313" key="7">
    <source>
        <dbReference type="EMBL" id="KAJ8947509.1"/>
    </source>
</evidence>
<comment type="subunit">
    <text evidence="1">Self-associates forming complexes of several hundred monomers.</text>
</comment>
<comment type="function">
    <text evidence="5">Involved in transvection phenomena (= synapsis-dependent gene expression), where the synaptic pairing of chromosomes carrying genes with which zeste interacts influences the expression of these genes. Zeste binds to DNA and stimulates transcription from a nearby promoter.</text>
</comment>
<keyword evidence="8" id="KW-1185">Reference proteome</keyword>
<keyword evidence="3" id="KW-0805">Transcription regulation</keyword>
<evidence type="ECO:0000256" key="3">
    <source>
        <dbReference type="ARBA" id="ARBA00023015"/>
    </source>
</evidence>
<evidence type="ECO:0000256" key="4">
    <source>
        <dbReference type="ARBA" id="ARBA00023163"/>
    </source>
</evidence>
<evidence type="ECO:0000313" key="8">
    <source>
        <dbReference type="Proteomes" id="UP001162156"/>
    </source>
</evidence>
<accession>A0AAV8Y8M8</accession>
<dbReference type="GO" id="GO:0005634">
    <property type="term" value="C:nucleus"/>
    <property type="evidence" value="ECO:0007669"/>
    <property type="project" value="TreeGrafter"/>
</dbReference>
<comment type="caution">
    <text evidence="7">The sequence shown here is derived from an EMBL/GenBank/DDBJ whole genome shotgun (WGS) entry which is preliminary data.</text>
</comment>
<dbReference type="Proteomes" id="UP001162156">
    <property type="component" value="Unassembled WGS sequence"/>
</dbReference>
<keyword evidence="4" id="KW-0804">Transcription</keyword>
<evidence type="ECO:0000259" key="6">
    <source>
        <dbReference type="Pfam" id="PF13873"/>
    </source>
</evidence>
<dbReference type="AlphaFoldDB" id="A0AAV8Y8M8"/>
<evidence type="ECO:0000256" key="2">
    <source>
        <dbReference type="ARBA" id="ARBA00016807"/>
    </source>
</evidence>
<evidence type="ECO:0000256" key="5">
    <source>
        <dbReference type="ARBA" id="ARBA00025466"/>
    </source>
</evidence>
<dbReference type="PANTHER" id="PTHR23098:SF23">
    <property type="entry name" value="MYB-RELATED TRANSCRIPTION FACTOR, PARTNER OF PROFILIN-LIKE ISOFORM X2-RELATED"/>
    <property type="match status" value="1"/>
</dbReference>
<evidence type="ECO:0000256" key="1">
    <source>
        <dbReference type="ARBA" id="ARBA00011764"/>
    </source>
</evidence>
<sequence>MEKPKRERATNFNSEEVRTLINIVLKYSHVIENKETDAVTWKQKNEIWETVAAEFNALSGCTYRTGKVLRLEYDIMKRNLKKKTTKNKQELFKTGGDTVKVEPLTDYEEKLLQVLTLSVEGLPSHNDSDGILAAGT</sequence>
<dbReference type="Pfam" id="PF13873">
    <property type="entry name" value="Myb_DNA-bind_5"/>
    <property type="match status" value="1"/>
</dbReference>
<dbReference type="EMBL" id="JANEYF010002372">
    <property type="protein sequence ID" value="KAJ8947509.1"/>
    <property type="molecule type" value="Genomic_DNA"/>
</dbReference>
<gene>
    <name evidence="7" type="ORF">NQ314_008587</name>
</gene>
<reference evidence="7" key="1">
    <citation type="journal article" date="2023" name="Insect Mol. Biol.">
        <title>Genome sequencing provides insights into the evolution of gene families encoding plant cell wall-degrading enzymes in longhorned beetles.</title>
        <authorList>
            <person name="Shin N.R."/>
            <person name="Okamura Y."/>
            <person name="Kirsch R."/>
            <person name="Pauchet Y."/>
        </authorList>
    </citation>
    <scope>NUCLEOTIDE SEQUENCE</scope>
    <source>
        <strain evidence="7">RBIC_L_NR</strain>
    </source>
</reference>
<dbReference type="InterPro" id="IPR028002">
    <property type="entry name" value="Myb_DNA-bind_5"/>
</dbReference>
<protein>
    <recommendedName>
        <fullName evidence="2">Regulatory protein zeste</fullName>
    </recommendedName>
</protein>
<name>A0AAV8Y8M8_9CUCU</name>
<feature type="domain" description="Myb/SANT-like DNA-binding" evidence="6">
    <location>
        <begin position="8"/>
        <end position="85"/>
    </location>
</feature>
<dbReference type="PANTHER" id="PTHR23098">
    <property type="entry name" value="AGAP001331-PA-RELATED"/>
    <property type="match status" value="1"/>
</dbReference>
<organism evidence="7 8">
    <name type="scientific">Rhamnusium bicolor</name>
    <dbReference type="NCBI Taxonomy" id="1586634"/>
    <lineage>
        <taxon>Eukaryota</taxon>
        <taxon>Metazoa</taxon>
        <taxon>Ecdysozoa</taxon>
        <taxon>Arthropoda</taxon>
        <taxon>Hexapoda</taxon>
        <taxon>Insecta</taxon>
        <taxon>Pterygota</taxon>
        <taxon>Neoptera</taxon>
        <taxon>Endopterygota</taxon>
        <taxon>Coleoptera</taxon>
        <taxon>Polyphaga</taxon>
        <taxon>Cucujiformia</taxon>
        <taxon>Chrysomeloidea</taxon>
        <taxon>Cerambycidae</taxon>
        <taxon>Lepturinae</taxon>
        <taxon>Rhagiini</taxon>
        <taxon>Rhamnusium</taxon>
    </lineage>
</organism>
<proteinExistence type="predicted"/>